<gene>
    <name evidence="2" type="ORF">MAUB_37970</name>
</gene>
<organism evidence="2 3">
    <name type="scientific">Mycolicibacterium aubagnense</name>
    <dbReference type="NCBI Taxonomy" id="319707"/>
    <lineage>
        <taxon>Bacteria</taxon>
        <taxon>Bacillati</taxon>
        <taxon>Actinomycetota</taxon>
        <taxon>Actinomycetes</taxon>
        <taxon>Mycobacteriales</taxon>
        <taxon>Mycobacteriaceae</taxon>
        <taxon>Mycolicibacterium</taxon>
    </lineage>
</organism>
<keyword evidence="3" id="KW-1185">Reference proteome</keyword>
<proteinExistence type="predicted"/>
<reference evidence="2 3" key="1">
    <citation type="journal article" date="2019" name="Emerg. Microbes Infect.">
        <title>Comprehensive subspecies identification of 175 nontuberculous mycobacteria species based on 7547 genomic profiles.</title>
        <authorList>
            <person name="Matsumoto Y."/>
            <person name="Kinjo T."/>
            <person name="Motooka D."/>
            <person name="Nabeya D."/>
            <person name="Jung N."/>
            <person name="Uechi K."/>
            <person name="Horii T."/>
            <person name="Iida T."/>
            <person name="Fujita J."/>
            <person name="Nakamura S."/>
        </authorList>
    </citation>
    <scope>NUCLEOTIDE SEQUENCE [LARGE SCALE GENOMIC DNA]</scope>
    <source>
        <strain evidence="2 3">JCM 15296</strain>
    </source>
</reference>
<sequence>MRAMRPLPLYAYVLALALSGIPLAAAPIANACPGGDYLNVSGVCVQDPTPPTTTGGAIPPGVTAICRDGSYSHSMNHSGTCSHHGGVAQWGPFG</sequence>
<keyword evidence="1" id="KW-0732">Signal</keyword>
<accession>A0ABM7IGX1</accession>
<dbReference type="Proteomes" id="UP000465609">
    <property type="component" value="Chromosome"/>
</dbReference>
<feature type="signal peptide" evidence="1">
    <location>
        <begin position="1"/>
        <end position="24"/>
    </location>
</feature>
<dbReference type="Pfam" id="PF12587">
    <property type="entry name" value="DUF3761"/>
    <property type="match status" value="1"/>
</dbReference>
<dbReference type="InterPro" id="IPR022236">
    <property type="entry name" value="DUF3761"/>
</dbReference>
<evidence type="ECO:0008006" key="4">
    <source>
        <dbReference type="Google" id="ProtNLM"/>
    </source>
</evidence>
<feature type="chain" id="PRO_5045824377" description="DUF3761 domain-containing protein" evidence="1">
    <location>
        <begin position="25"/>
        <end position="94"/>
    </location>
</feature>
<evidence type="ECO:0000313" key="3">
    <source>
        <dbReference type="Proteomes" id="UP000465609"/>
    </source>
</evidence>
<name>A0ABM7IGX1_9MYCO</name>
<dbReference type="RefSeq" id="WP_170212336.1">
    <property type="nucleotide sequence ID" value="NZ_AP022577.1"/>
</dbReference>
<dbReference type="EMBL" id="AP022577">
    <property type="protein sequence ID" value="BBX85924.1"/>
    <property type="molecule type" value="Genomic_DNA"/>
</dbReference>
<evidence type="ECO:0000313" key="2">
    <source>
        <dbReference type="EMBL" id="BBX85924.1"/>
    </source>
</evidence>
<evidence type="ECO:0000256" key="1">
    <source>
        <dbReference type="SAM" id="SignalP"/>
    </source>
</evidence>
<protein>
    <recommendedName>
        <fullName evidence="4">DUF3761 domain-containing protein</fullName>
    </recommendedName>
</protein>